<reference evidence="1 2" key="1">
    <citation type="submission" date="2020-07" db="EMBL/GenBank/DDBJ databases">
        <title>Comparative genomics of pyrophilous fungi reveals a link between fire events and developmental genes.</title>
        <authorList>
            <consortium name="DOE Joint Genome Institute"/>
            <person name="Steindorff A.S."/>
            <person name="Carver A."/>
            <person name="Calhoun S."/>
            <person name="Stillman K."/>
            <person name="Liu H."/>
            <person name="Lipzen A."/>
            <person name="Pangilinan J."/>
            <person name="Labutti K."/>
            <person name="Bruns T.D."/>
            <person name="Grigoriev I.V."/>
        </authorList>
    </citation>
    <scope>NUCLEOTIDE SEQUENCE [LARGE SCALE GENOMIC DNA]</scope>
    <source>
        <strain evidence="1 2">CBS 144469</strain>
    </source>
</reference>
<dbReference type="AlphaFoldDB" id="A0A8H6HFG1"/>
<keyword evidence="2" id="KW-1185">Reference proteome</keyword>
<dbReference type="Proteomes" id="UP000521943">
    <property type="component" value="Unassembled WGS sequence"/>
</dbReference>
<evidence type="ECO:0000313" key="1">
    <source>
        <dbReference type="EMBL" id="KAF6745331.1"/>
    </source>
</evidence>
<sequence length="484" mass="55461">MLGADLDIESDRYKRLSVSRLTNVACCSVDIDTSTLVDFTRFELSITDEVLQVVDQWGHRSVTITGLDVARKARNRPSFLHLVAGLYNNREDQTTARAVVCCRFYRARTFALRVMAQTIEDLCVVFDPIDLWMFRCLCAYGYAYIIELQRQRSSLFEFRDKAASAVTACIVNLANNLHTSPKPVNPDVLPYHLSTDRGVLFMEHFYLDVEADIPHFTVTREAELDLIFFLRAFGSPRLGIHRALESASAITSSRRSAPSAPHTRIPATYFVDAMLGPKPSPSAFPGDDRGVDFMEDDHEMGYFTDPLIASHCERLRDLFFEDILTSAPRGRQGEPSIRLTRSEHTLTDPYIFDEANLANVFNACRWKHADADEWRIAFDLFFPDRGLRAPRFAFKYLRMRYYQLWLRLAKELNPFTFNLLRRAMWNEVFAGLYWIPSCSTDSVWTIKYHPSFTSFATALDGSPYVNVLVNGDKDPYFIVSAICR</sequence>
<protein>
    <submittedName>
        <fullName evidence="1">Uncharacterized protein</fullName>
    </submittedName>
</protein>
<organism evidence="1 2">
    <name type="scientific">Ephemerocybe angulata</name>
    <dbReference type="NCBI Taxonomy" id="980116"/>
    <lineage>
        <taxon>Eukaryota</taxon>
        <taxon>Fungi</taxon>
        <taxon>Dikarya</taxon>
        <taxon>Basidiomycota</taxon>
        <taxon>Agaricomycotina</taxon>
        <taxon>Agaricomycetes</taxon>
        <taxon>Agaricomycetidae</taxon>
        <taxon>Agaricales</taxon>
        <taxon>Agaricineae</taxon>
        <taxon>Psathyrellaceae</taxon>
        <taxon>Ephemerocybe</taxon>
    </lineage>
</organism>
<name>A0A8H6HFG1_9AGAR</name>
<gene>
    <name evidence="1" type="ORF">DFP72DRAFT_1077644</name>
</gene>
<evidence type="ECO:0000313" key="2">
    <source>
        <dbReference type="Proteomes" id="UP000521943"/>
    </source>
</evidence>
<dbReference type="OrthoDB" id="3261690at2759"/>
<dbReference type="EMBL" id="JACGCI010000107">
    <property type="protein sequence ID" value="KAF6745331.1"/>
    <property type="molecule type" value="Genomic_DNA"/>
</dbReference>
<proteinExistence type="predicted"/>
<comment type="caution">
    <text evidence="1">The sequence shown here is derived from an EMBL/GenBank/DDBJ whole genome shotgun (WGS) entry which is preliminary data.</text>
</comment>
<accession>A0A8H6HFG1</accession>